<organism evidence="1">
    <name type="scientific">Caulobacter sp. 73W</name>
    <dbReference type="NCBI Taxonomy" id="3161137"/>
    <lineage>
        <taxon>Bacteria</taxon>
        <taxon>Pseudomonadati</taxon>
        <taxon>Pseudomonadota</taxon>
        <taxon>Alphaproteobacteria</taxon>
        <taxon>Caulobacterales</taxon>
        <taxon>Caulobacteraceae</taxon>
        <taxon>Caulobacter</taxon>
    </lineage>
</organism>
<proteinExistence type="predicted"/>
<gene>
    <name evidence="1" type="ORF">ABOZ73_07330</name>
</gene>
<accession>A0AB39KWV0</accession>
<reference evidence="1" key="1">
    <citation type="submission" date="2024-06" db="EMBL/GenBank/DDBJ databases">
        <title>Caulobacter inopinatus, sp. nov.</title>
        <authorList>
            <person name="Donachie S.P."/>
        </authorList>
    </citation>
    <scope>NUCLEOTIDE SEQUENCE</scope>
    <source>
        <strain evidence="1">73W</strain>
    </source>
</reference>
<sequence>MVRVGKDVHARAAMAAEISGKSLAKWAEDVIDRAARQTLESTVLA</sequence>
<protein>
    <submittedName>
        <fullName evidence="1">Toxin-antitoxin system HicB family antitoxin</fullName>
    </submittedName>
</protein>
<dbReference type="InterPro" id="IPR008651">
    <property type="entry name" value="Uncharacterised_HicB"/>
</dbReference>
<dbReference type="EMBL" id="CP158375">
    <property type="protein sequence ID" value="XDO98218.1"/>
    <property type="molecule type" value="Genomic_DNA"/>
</dbReference>
<dbReference type="RefSeq" id="WP_369061951.1">
    <property type="nucleotide sequence ID" value="NZ_CP158375.1"/>
</dbReference>
<dbReference type="AlphaFoldDB" id="A0AB39KWV0"/>
<dbReference type="Pfam" id="PF05534">
    <property type="entry name" value="HicB"/>
    <property type="match status" value="1"/>
</dbReference>
<evidence type="ECO:0000313" key="1">
    <source>
        <dbReference type="EMBL" id="XDO98218.1"/>
    </source>
</evidence>
<name>A0AB39KWV0_9CAUL</name>